<organism evidence="2 3">
    <name type="scientific">Schizosaccharomyces octosporus (strain yFS286)</name>
    <name type="common">Fission yeast</name>
    <name type="synonym">Octosporomyces octosporus</name>
    <dbReference type="NCBI Taxonomy" id="483514"/>
    <lineage>
        <taxon>Eukaryota</taxon>
        <taxon>Fungi</taxon>
        <taxon>Dikarya</taxon>
        <taxon>Ascomycota</taxon>
        <taxon>Taphrinomycotina</taxon>
        <taxon>Schizosaccharomycetes</taxon>
        <taxon>Schizosaccharomycetales</taxon>
        <taxon>Schizosaccharomycetaceae</taxon>
        <taxon>Schizosaccharomyces</taxon>
    </lineage>
</organism>
<dbReference type="AlphaFoldDB" id="S9RJP8"/>
<accession>S9RJP8</accession>
<dbReference type="Pfam" id="PF20496">
    <property type="entry name" value="Dbl7"/>
    <property type="match status" value="1"/>
</dbReference>
<reference evidence="2 3" key="1">
    <citation type="journal article" date="2011" name="Science">
        <title>Comparative functional genomics of the fission yeasts.</title>
        <authorList>
            <person name="Rhind N."/>
            <person name="Chen Z."/>
            <person name="Yassour M."/>
            <person name="Thompson D.A."/>
            <person name="Haas B.J."/>
            <person name="Habib N."/>
            <person name="Wapinski I."/>
            <person name="Roy S."/>
            <person name="Lin M.F."/>
            <person name="Heiman D.I."/>
            <person name="Young S.K."/>
            <person name="Furuya K."/>
            <person name="Guo Y."/>
            <person name="Pidoux A."/>
            <person name="Chen H.M."/>
            <person name="Robbertse B."/>
            <person name="Goldberg J.M."/>
            <person name="Aoki K."/>
            <person name="Bayne E.H."/>
            <person name="Berlin A.M."/>
            <person name="Desjardins C.A."/>
            <person name="Dobbs E."/>
            <person name="Dukaj L."/>
            <person name="Fan L."/>
            <person name="FitzGerald M.G."/>
            <person name="French C."/>
            <person name="Gujja S."/>
            <person name="Hansen K."/>
            <person name="Keifenheim D."/>
            <person name="Levin J.Z."/>
            <person name="Mosher R.A."/>
            <person name="Mueller C.A."/>
            <person name="Pfiffner J."/>
            <person name="Priest M."/>
            <person name="Russ C."/>
            <person name="Smialowska A."/>
            <person name="Swoboda P."/>
            <person name="Sykes S.M."/>
            <person name="Vaughn M."/>
            <person name="Vengrova S."/>
            <person name="Yoder R."/>
            <person name="Zeng Q."/>
            <person name="Allshire R."/>
            <person name="Baulcombe D."/>
            <person name="Birren B.W."/>
            <person name="Brown W."/>
            <person name="Ekwall K."/>
            <person name="Kellis M."/>
            <person name="Leatherwood J."/>
            <person name="Levin H."/>
            <person name="Margalit H."/>
            <person name="Martienssen R."/>
            <person name="Nieduszynski C.A."/>
            <person name="Spatafora J.W."/>
            <person name="Friedman N."/>
            <person name="Dalgaard J.Z."/>
            <person name="Baumann P."/>
            <person name="Niki H."/>
            <person name="Regev A."/>
            <person name="Nusbaum C."/>
        </authorList>
    </citation>
    <scope>NUCLEOTIDE SEQUENCE [LARGE SCALE GENOMIC DNA]</scope>
    <source>
        <strain evidence="3">yFS286</strain>
    </source>
</reference>
<evidence type="ECO:0000313" key="3">
    <source>
        <dbReference type="Proteomes" id="UP000016088"/>
    </source>
</evidence>
<dbReference type="Proteomes" id="UP000016088">
    <property type="component" value="Unassembled WGS sequence"/>
</dbReference>
<gene>
    <name evidence="2" type="ORF">SOCG_03406</name>
</gene>
<protein>
    <submittedName>
        <fullName evidence="2">Uncharacterized protein</fullName>
    </submittedName>
</protein>
<feature type="region of interest" description="Disordered" evidence="1">
    <location>
        <begin position="1"/>
        <end position="134"/>
    </location>
</feature>
<dbReference type="InterPro" id="IPR046808">
    <property type="entry name" value="Dbl7"/>
</dbReference>
<dbReference type="GO" id="GO:0035861">
    <property type="term" value="C:site of double-strand break"/>
    <property type="evidence" value="ECO:0007669"/>
    <property type="project" value="InterPro"/>
</dbReference>
<dbReference type="OMA" id="RKNYLLC"/>
<dbReference type="GeneID" id="25032378"/>
<sequence>MSARKRWVRSSQNHSSPSDEKGSLTKNVFGFHSKKSQKSPLRDNIEDVEDENEQTLLHSIRESSASKRQKKDKFQDDIQDFSSEEESTSAPLGSHDLHNSSATTNSGVYSSSSPRTSKAFSFQSPKSVKREQALQKSPVSVHLAKFSQAATGTPPPKPVFSNRSPFLDKKKKEYSLLECTKALESRYLARIHHHDFQQLNFSSQNIADQYDNLLLVDENIVSDSRKNYLLCKKTPVESDRPFSLSLPPPVYSNQIGSIDVSVIPC</sequence>
<evidence type="ECO:0000313" key="2">
    <source>
        <dbReference type="EMBL" id="EPX74194.1"/>
    </source>
</evidence>
<feature type="compositionally biased region" description="Acidic residues" evidence="1">
    <location>
        <begin position="77"/>
        <end position="87"/>
    </location>
</feature>
<feature type="compositionally biased region" description="Polar residues" evidence="1">
    <location>
        <begin position="99"/>
        <end position="126"/>
    </location>
</feature>
<dbReference type="VEuPathDB" id="FungiDB:SOCG_03406"/>
<dbReference type="OrthoDB" id="5368140at2759"/>
<name>S9RJP8_SCHOY</name>
<proteinExistence type="predicted"/>
<dbReference type="HOGENOM" id="CLU_1054330_0_0_1"/>
<dbReference type="EMBL" id="KE503206">
    <property type="protein sequence ID" value="EPX74194.1"/>
    <property type="molecule type" value="Genomic_DNA"/>
</dbReference>
<evidence type="ECO:0000256" key="1">
    <source>
        <dbReference type="SAM" id="MobiDB-lite"/>
    </source>
</evidence>
<dbReference type="RefSeq" id="XP_013017348.1">
    <property type="nucleotide sequence ID" value="XM_013161894.1"/>
</dbReference>
<keyword evidence="3" id="KW-1185">Reference proteome</keyword>